<dbReference type="InterPro" id="IPR040309">
    <property type="entry name" value="Naf1"/>
</dbReference>
<keyword evidence="5" id="KW-0698">rRNA processing</keyword>
<dbReference type="FunFam" id="2.40.10.230:FF:000002">
    <property type="entry name" value="H/ACA ribonucleoprotein complex non-core subunit NAF1"/>
    <property type="match status" value="1"/>
</dbReference>
<evidence type="ECO:0000256" key="3">
    <source>
        <dbReference type="ARBA" id="ARBA00021438"/>
    </source>
</evidence>
<feature type="compositionally biased region" description="Basic and acidic residues" evidence="10">
    <location>
        <begin position="380"/>
        <end position="393"/>
    </location>
</feature>
<evidence type="ECO:0000256" key="4">
    <source>
        <dbReference type="ARBA" id="ARBA00022517"/>
    </source>
</evidence>
<evidence type="ECO:0000256" key="8">
    <source>
        <dbReference type="ARBA" id="ARBA00023242"/>
    </source>
</evidence>
<evidence type="ECO:0000256" key="6">
    <source>
        <dbReference type="ARBA" id="ARBA00022553"/>
    </source>
</evidence>
<feature type="compositionally biased region" description="Polar residues" evidence="10">
    <location>
        <begin position="447"/>
        <end position="460"/>
    </location>
</feature>
<dbReference type="SUPFAM" id="SSF50447">
    <property type="entry name" value="Translation proteins"/>
    <property type="match status" value="1"/>
</dbReference>
<keyword evidence="8" id="KW-0539">Nucleus</keyword>
<dbReference type="AlphaFoldDB" id="A0A177WTF5"/>
<dbReference type="Pfam" id="PF04410">
    <property type="entry name" value="Gar1"/>
    <property type="match status" value="1"/>
</dbReference>
<dbReference type="GO" id="GO:0005634">
    <property type="term" value="C:nucleus"/>
    <property type="evidence" value="ECO:0007669"/>
    <property type="project" value="UniProtKB-SubCell"/>
</dbReference>
<dbReference type="InterPro" id="IPR009000">
    <property type="entry name" value="Transl_B-barrel_sf"/>
</dbReference>
<evidence type="ECO:0000256" key="7">
    <source>
        <dbReference type="ARBA" id="ARBA00022884"/>
    </source>
</evidence>
<dbReference type="GO" id="GO:0005732">
    <property type="term" value="C:sno(s)RNA-containing ribonucleoprotein complex"/>
    <property type="evidence" value="ECO:0007669"/>
    <property type="project" value="InterPro"/>
</dbReference>
<feature type="compositionally biased region" description="Low complexity" evidence="10">
    <location>
        <begin position="138"/>
        <end position="152"/>
    </location>
</feature>
<dbReference type="GO" id="GO:0000493">
    <property type="term" value="P:box H/ACA snoRNP assembly"/>
    <property type="evidence" value="ECO:0007669"/>
    <property type="project" value="InterPro"/>
</dbReference>
<dbReference type="EMBL" id="DS022309">
    <property type="protein sequence ID" value="OAJ43106.1"/>
    <property type="molecule type" value="Genomic_DNA"/>
</dbReference>
<keyword evidence="6" id="KW-0597">Phosphoprotein</keyword>
<comment type="similarity">
    <text evidence="2">Belongs to the NAF1 family.</text>
</comment>
<dbReference type="GO" id="GO:0003723">
    <property type="term" value="F:RNA binding"/>
    <property type="evidence" value="ECO:0007669"/>
    <property type="project" value="UniProtKB-KW"/>
</dbReference>
<evidence type="ECO:0000256" key="5">
    <source>
        <dbReference type="ARBA" id="ARBA00022552"/>
    </source>
</evidence>
<dbReference type="OrthoDB" id="21550at2759"/>
<dbReference type="GO" id="GO:0001522">
    <property type="term" value="P:pseudouridine synthesis"/>
    <property type="evidence" value="ECO:0007669"/>
    <property type="project" value="InterPro"/>
</dbReference>
<dbReference type="Proteomes" id="UP000077115">
    <property type="component" value="Unassembled WGS sequence"/>
</dbReference>
<reference evidence="11 12" key="2">
    <citation type="submission" date="2016-05" db="EMBL/GenBank/DDBJ databases">
        <title>Lineage-specific infection strategies underlie the spectrum of fungal disease in amphibians.</title>
        <authorList>
            <person name="Cuomo C.A."/>
            <person name="Farrer R.A."/>
            <person name="James T."/>
            <person name="Longcore J."/>
            <person name="Birren B."/>
        </authorList>
    </citation>
    <scope>NUCLEOTIDE SEQUENCE [LARGE SCALE GENOMIC DNA]</scope>
    <source>
        <strain evidence="11 12">JEL423</strain>
    </source>
</reference>
<reference evidence="11 12" key="1">
    <citation type="submission" date="2006-10" db="EMBL/GenBank/DDBJ databases">
        <title>The Genome Sequence of Batrachochytrium dendrobatidis JEL423.</title>
        <authorList>
            <consortium name="The Broad Institute Genome Sequencing Platform"/>
            <person name="Birren B."/>
            <person name="Lander E."/>
            <person name="Galagan J."/>
            <person name="Cuomo C."/>
            <person name="Devon K."/>
            <person name="Jaffe D."/>
            <person name="Butler J."/>
            <person name="Alvarez P."/>
            <person name="Gnerre S."/>
            <person name="Grabherr M."/>
            <person name="Kleber M."/>
            <person name="Mauceli E."/>
            <person name="Brockman W."/>
            <person name="Young S."/>
            <person name="LaButti K."/>
            <person name="Sykes S."/>
            <person name="DeCaprio D."/>
            <person name="Crawford M."/>
            <person name="Koehrsen M."/>
            <person name="Engels R."/>
            <person name="Montgomery P."/>
            <person name="Pearson M."/>
            <person name="Howarth C."/>
            <person name="Larson L."/>
            <person name="White J."/>
            <person name="O'Leary S."/>
            <person name="Kodira C."/>
            <person name="Zeng Q."/>
            <person name="Yandava C."/>
            <person name="Alvarado L."/>
            <person name="Longcore J."/>
            <person name="James T."/>
        </authorList>
    </citation>
    <scope>NUCLEOTIDE SEQUENCE [LARGE SCALE GENOMIC DNA]</scope>
    <source>
        <strain evidence="11 12">JEL423</strain>
    </source>
</reference>
<feature type="region of interest" description="Disordered" evidence="10">
    <location>
        <begin position="328"/>
        <end position="410"/>
    </location>
</feature>
<dbReference type="GO" id="GO:0006364">
    <property type="term" value="P:rRNA processing"/>
    <property type="evidence" value="ECO:0007669"/>
    <property type="project" value="UniProtKB-KW"/>
</dbReference>
<evidence type="ECO:0000313" key="12">
    <source>
        <dbReference type="Proteomes" id="UP000077115"/>
    </source>
</evidence>
<evidence type="ECO:0000313" key="11">
    <source>
        <dbReference type="EMBL" id="OAJ43106.1"/>
    </source>
</evidence>
<dbReference type="STRING" id="403673.A0A177WTF5"/>
<comment type="subcellular location">
    <subcellularLocation>
        <location evidence="1">Nucleus</location>
    </subcellularLocation>
</comment>
<dbReference type="PANTHER" id="PTHR31633">
    <property type="entry name" value="H/ACA RIBONUCLEOPROTEIN COMPLEX NON-CORE SUBUNIT NAF1"/>
    <property type="match status" value="1"/>
</dbReference>
<keyword evidence="4" id="KW-0690">Ribosome biogenesis</keyword>
<dbReference type="eggNOG" id="KOG2236">
    <property type="taxonomic scope" value="Eukaryota"/>
</dbReference>
<accession>A0A177WTF5</accession>
<feature type="compositionally biased region" description="Low complexity" evidence="10">
    <location>
        <begin position="401"/>
        <end position="410"/>
    </location>
</feature>
<name>A0A177WTF5_BATDL</name>
<protein>
    <recommendedName>
        <fullName evidence="3">H/ACA ribonucleoprotein complex non-core subunit NAF1</fullName>
    </recommendedName>
    <alternativeName>
        <fullName evidence="9">Nuclear assembly factor 1</fullName>
    </alternativeName>
</protein>
<proteinExistence type="inferred from homology"/>
<keyword evidence="7" id="KW-0694">RNA-binding</keyword>
<evidence type="ECO:0000256" key="1">
    <source>
        <dbReference type="ARBA" id="ARBA00004123"/>
    </source>
</evidence>
<dbReference type="Gene3D" id="2.40.10.230">
    <property type="entry name" value="Probable tRNA pseudouridine synthase domain"/>
    <property type="match status" value="1"/>
</dbReference>
<organism evidence="11 12">
    <name type="scientific">Batrachochytrium dendrobatidis (strain JEL423)</name>
    <dbReference type="NCBI Taxonomy" id="403673"/>
    <lineage>
        <taxon>Eukaryota</taxon>
        <taxon>Fungi</taxon>
        <taxon>Fungi incertae sedis</taxon>
        <taxon>Chytridiomycota</taxon>
        <taxon>Chytridiomycota incertae sedis</taxon>
        <taxon>Chytridiomycetes</taxon>
        <taxon>Rhizophydiales</taxon>
        <taxon>Rhizophydiales incertae sedis</taxon>
        <taxon>Batrachochytrium</taxon>
    </lineage>
</organism>
<gene>
    <name evidence="11" type="ORF">BDEG_26489</name>
</gene>
<dbReference type="InterPro" id="IPR038664">
    <property type="entry name" value="Gar1/Naf1_Cbf5-bd_sf"/>
</dbReference>
<evidence type="ECO:0000256" key="10">
    <source>
        <dbReference type="SAM" id="MobiDB-lite"/>
    </source>
</evidence>
<dbReference type="PANTHER" id="PTHR31633:SF1">
    <property type="entry name" value="H_ACA RIBONUCLEOPROTEIN COMPLEX NON-CORE SUBUNIT NAF1"/>
    <property type="match status" value="1"/>
</dbReference>
<evidence type="ECO:0000256" key="9">
    <source>
        <dbReference type="ARBA" id="ARBA00076743"/>
    </source>
</evidence>
<evidence type="ECO:0000256" key="2">
    <source>
        <dbReference type="ARBA" id="ARBA00009801"/>
    </source>
</evidence>
<dbReference type="InterPro" id="IPR007504">
    <property type="entry name" value="H/ACA_rnp_Gar1/Naf1"/>
</dbReference>
<feature type="region of interest" description="Disordered" evidence="10">
    <location>
        <begin position="426"/>
        <end position="464"/>
    </location>
</feature>
<feature type="region of interest" description="Disordered" evidence="10">
    <location>
        <begin position="115"/>
        <end position="184"/>
    </location>
</feature>
<dbReference type="VEuPathDB" id="FungiDB:BDEG_26489"/>
<sequence length="594" mass="65011">MSFYLDTTPTEGALQQSYMLHSEQASDYDSPPSTQPLELEEAAKHSVSVDHTAEPETCTEMIANTIDLSTANDTQAKHDSSIVVDQIMIPVEPALNIPTASTHPTVTEANNETNSVLLDGPESSIEVAGGDGSESDASKVTFSDSSSDCSSESSDDNKQVVDGNKKRRANTSRAFSDDDDDDATTGVIATKNEAVNLLPVEPITFEIPTHLPIVAIGAISAIVDTLVVIKASVGGEVQVLDADSILFFQDRSILGRIFDTFGPVNEPLYTVRFNSAADIAATQAAAGTSVYFIENLAKIVLTQPLRLLKGSDASNLYDEEVAADEIEYSDDEKEIEHRRLKKNAKKSRGDAQKSQRNADNASSEEEGAIAESDTLQSRQTNERGRYRGGDRGNGRGRMRGRGMSSGSERFGYNGAVQVRSDRQIDPNASFQSQPGYHPSGHAFRPHYQNQHNGNRLQQGPQLHMPPNQLFRPAFPPHFSQMPFRPLQSPHFPQYPQRQVYFNPQFMPMSYSPPAPFINGSYPSTEMPPSGSDSKPFLPYYGAQQLQDILYQKPNGFQTAAIQTNQQPAQNIAQDLLNKLSSLQNNCFPQDGSNK</sequence>